<dbReference type="RefSeq" id="WP_137661497.1">
    <property type="nucleotide sequence ID" value="NZ_BJCR01000003.1"/>
</dbReference>
<dbReference type="EMBL" id="BJCR01000003">
    <property type="protein sequence ID" value="GCL68413.1"/>
    <property type="molecule type" value="Genomic_DNA"/>
</dbReference>
<evidence type="ECO:0000313" key="2">
    <source>
        <dbReference type="Proteomes" id="UP000303581"/>
    </source>
</evidence>
<evidence type="ECO:0000313" key="1">
    <source>
        <dbReference type="EMBL" id="GCL68413.1"/>
    </source>
</evidence>
<dbReference type="InterPro" id="IPR036412">
    <property type="entry name" value="HAD-like_sf"/>
</dbReference>
<dbReference type="AlphaFoldDB" id="A0A480B4B9"/>
<organism evidence="1 2">
    <name type="scientific">Veillonella tobetsuensis</name>
    <dbReference type="NCBI Taxonomy" id="1110546"/>
    <lineage>
        <taxon>Bacteria</taxon>
        <taxon>Bacillati</taxon>
        <taxon>Bacillota</taxon>
        <taxon>Negativicutes</taxon>
        <taxon>Veillonellales</taxon>
        <taxon>Veillonellaceae</taxon>
        <taxon>Veillonella</taxon>
    </lineage>
</organism>
<dbReference type="SUPFAM" id="SSF56784">
    <property type="entry name" value="HAD-like"/>
    <property type="match status" value="1"/>
</dbReference>
<protein>
    <recommendedName>
        <fullName evidence="3">Haloacid dehalogenase</fullName>
    </recommendedName>
</protein>
<evidence type="ECO:0008006" key="3">
    <source>
        <dbReference type="Google" id="ProtNLM"/>
    </source>
</evidence>
<reference evidence="1 2" key="1">
    <citation type="submission" date="2019-03" db="EMBL/GenBank/DDBJ databases">
        <title>Draft genome sequences of two Veillonella tobetsuensis clinical isolates from intraoperative bronchial fluids of elderly patients with pulmonary carcinoma.</title>
        <authorList>
            <person name="Akiyama T."/>
        </authorList>
    </citation>
    <scope>NUCLEOTIDE SEQUENCE [LARGE SCALE GENOMIC DNA]</scope>
    <source>
        <strain evidence="1 2">PAGU 1579</strain>
    </source>
</reference>
<accession>A0A480B4B9</accession>
<gene>
    <name evidence="1" type="ORF">PAGU1579_01820</name>
</gene>
<name>A0A480B4B9_9FIRM</name>
<proteinExistence type="predicted"/>
<sequence length="171" mass="19300">MFHIVDVDNTLVFTNQLNTAGYVYALSQMGLELSTTIPDRITRDVVRSWYPQLTDQELGFITSHKQAYVRTHLEQTTLNLAMAHLLISQGSEHCALWTAADPERVRLLINFHNVTDYKAIRFSDKSAGDVVHAIQDFCALFQCGPEGLCFYDDDPDVIQRLLDYGVSVMAA</sequence>
<dbReference type="Proteomes" id="UP000303581">
    <property type="component" value="Unassembled WGS sequence"/>
</dbReference>
<comment type="caution">
    <text evidence="1">The sequence shown here is derived from an EMBL/GenBank/DDBJ whole genome shotgun (WGS) entry which is preliminary data.</text>
</comment>
<keyword evidence="2" id="KW-1185">Reference proteome</keyword>